<dbReference type="Gene3D" id="2.40.170.20">
    <property type="entry name" value="TonB-dependent receptor, beta-barrel domain"/>
    <property type="match status" value="1"/>
</dbReference>
<keyword evidence="5 7" id="KW-0472">Membrane</keyword>
<keyword evidence="6 7" id="KW-0998">Cell outer membrane</keyword>
<comment type="caution">
    <text evidence="9">The sequence shown here is derived from an EMBL/GenBank/DDBJ whole genome shotgun (WGS) entry which is preliminary data.</text>
</comment>
<dbReference type="AlphaFoldDB" id="A0A327WTK4"/>
<dbReference type="Proteomes" id="UP000248790">
    <property type="component" value="Unassembled WGS sequence"/>
</dbReference>
<protein>
    <submittedName>
        <fullName evidence="9">TonB-linked SusC/RagA family outer membrane protein</fullName>
    </submittedName>
</protein>
<dbReference type="SUPFAM" id="SSF56935">
    <property type="entry name" value="Porins"/>
    <property type="match status" value="1"/>
</dbReference>
<dbReference type="InterPro" id="IPR008969">
    <property type="entry name" value="CarboxyPept-like_regulatory"/>
</dbReference>
<dbReference type="GO" id="GO:0009279">
    <property type="term" value="C:cell outer membrane"/>
    <property type="evidence" value="ECO:0007669"/>
    <property type="project" value="UniProtKB-SubCell"/>
</dbReference>
<proteinExistence type="inferred from homology"/>
<comment type="similarity">
    <text evidence="7">Belongs to the TonB-dependent receptor family.</text>
</comment>
<gene>
    <name evidence="9" type="ORF">LX87_03392</name>
</gene>
<dbReference type="RefSeq" id="WP_111629446.1">
    <property type="nucleotide sequence ID" value="NZ_QLMC01000004.1"/>
</dbReference>
<dbReference type="InterPro" id="IPR023996">
    <property type="entry name" value="TonB-dep_OMP_SusC/RagA"/>
</dbReference>
<evidence type="ECO:0000313" key="10">
    <source>
        <dbReference type="Proteomes" id="UP000248790"/>
    </source>
</evidence>
<dbReference type="EMBL" id="QLMC01000004">
    <property type="protein sequence ID" value="RAJ95644.1"/>
    <property type="molecule type" value="Genomic_DNA"/>
</dbReference>
<evidence type="ECO:0000256" key="5">
    <source>
        <dbReference type="ARBA" id="ARBA00023136"/>
    </source>
</evidence>
<dbReference type="OrthoDB" id="9768177at2"/>
<name>A0A327WTK4_LARAB</name>
<dbReference type="Pfam" id="PF13715">
    <property type="entry name" value="CarbopepD_reg_2"/>
    <property type="match status" value="1"/>
</dbReference>
<evidence type="ECO:0000256" key="7">
    <source>
        <dbReference type="PROSITE-ProRule" id="PRU01360"/>
    </source>
</evidence>
<dbReference type="SUPFAM" id="SSF49464">
    <property type="entry name" value="Carboxypeptidase regulatory domain-like"/>
    <property type="match status" value="1"/>
</dbReference>
<evidence type="ECO:0000256" key="1">
    <source>
        <dbReference type="ARBA" id="ARBA00004571"/>
    </source>
</evidence>
<sequence>MKSNVSYFSWLPRLLKTSVVPLFIVVTAPILAEANGLGKPERRLVVAAEQPISGKVTDEKGEGLPGVSIAVKGTTRGTTTDANGEYKLVVPDEKAVLVISFVGYQRQEITVGNRSVVNIPLAVDDKSLEEVVVVGYGVQKKVNLTGAVSTVESKALENRPSPNLANGLQGVTPGLIITRQNGQPGRDNIAIQIRGATSANGNVNPLVLLDGVSVPISTMQTMNPNDVESISVLKDAAAAAIYGAQAAGGVILITTKKGKAGKVTFDYLAQQGIDWGINIPGRMSLLEEAEFSNLARVNSGSAPEYTDFEMENIRNGVPYAINPADTSTYLYFNQEPIANSVLRKYTSMSTHNITARGGTDKLNFLVSGGYYNKQGVFKVGPDNYKRYNLRVNLGSQLTRHLSLDSRLSYSNERTKSPAADANNSGLMYQVYRFRTRNPMFTPEGRYNSANNTYASLAEGGYNNYARNFFDGVFTLTAANFVKGLQLRAVAGTQYRRGDRQLFYRTVPLWAKSKVAGYVNQINSYQLDNELTKNTNLQFLANYDFKVGENHNFGLFAGYQWENYREDNAWSRATNLVSNDLPTLNLGDDKTKTNGQTIRTYAFQSIFGRFNYNYADKYLFEATIRLDESSKLAPGMRQKVFPAASVGWNVHRESWFGDAVPFVSELKLRGSWGRLGGALGDAIGYYDYLSQLSRGNNLILGDSRTSYIYQGSIPSAALSWETIETTNGGLDLGFFQNRLQFSGDYYVKFNRNMLTAQQLPATIGIGTPRKNIGELKSWGWETEIRYRDRIGKEFTYSLAVNVSDNNNRLVSFSNRNVVSTGTNGLIEGYPLNTIWGYQTTGYFTSPDEVKNWAFQDNRTDVGDVKYVDQNGDGRLSVGKGTVADHGDLIFLGTTNPRYLFGITLGAQWRGFDFTAFFQGVGKRSYRSTAESVAPLLVTWKQPLAIHRDYWTPENQDALYPRPFTGGTHNYLASDKWTLNASYMRLKNLQIGYTLPATLTQRINVSRARFFFSGQDILTISGLGPFQGYFDPETRDGVENDYPFFATASIGLNVSF</sequence>
<organism evidence="9 10">
    <name type="scientific">Larkinella arboricola</name>
    <dbReference type="NCBI Taxonomy" id="643671"/>
    <lineage>
        <taxon>Bacteria</taxon>
        <taxon>Pseudomonadati</taxon>
        <taxon>Bacteroidota</taxon>
        <taxon>Cytophagia</taxon>
        <taxon>Cytophagales</taxon>
        <taxon>Spirosomataceae</taxon>
        <taxon>Larkinella</taxon>
    </lineage>
</organism>
<dbReference type="Gene3D" id="2.60.40.1120">
    <property type="entry name" value="Carboxypeptidase-like, regulatory domain"/>
    <property type="match status" value="1"/>
</dbReference>
<dbReference type="NCBIfam" id="TIGR04056">
    <property type="entry name" value="OMP_RagA_SusC"/>
    <property type="match status" value="1"/>
</dbReference>
<keyword evidence="10" id="KW-1185">Reference proteome</keyword>
<dbReference type="InterPro" id="IPR039426">
    <property type="entry name" value="TonB-dep_rcpt-like"/>
</dbReference>
<dbReference type="InterPro" id="IPR012910">
    <property type="entry name" value="Plug_dom"/>
</dbReference>
<dbReference type="PROSITE" id="PS52016">
    <property type="entry name" value="TONB_DEPENDENT_REC_3"/>
    <property type="match status" value="1"/>
</dbReference>
<keyword evidence="2 7" id="KW-0813">Transport</keyword>
<evidence type="ECO:0000256" key="6">
    <source>
        <dbReference type="ARBA" id="ARBA00023237"/>
    </source>
</evidence>
<dbReference type="Pfam" id="PF07715">
    <property type="entry name" value="Plug"/>
    <property type="match status" value="1"/>
</dbReference>
<dbReference type="InterPro" id="IPR037066">
    <property type="entry name" value="Plug_dom_sf"/>
</dbReference>
<dbReference type="FunFam" id="2.60.40.1120:FF:000003">
    <property type="entry name" value="Outer membrane protein Omp121"/>
    <property type="match status" value="1"/>
</dbReference>
<keyword evidence="3 7" id="KW-1134">Transmembrane beta strand</keyword>
<dbReference type="InterPro" id="IPR023997">
    <property type="entry name" value="TonB-dep_OMP_SusC/RagA_CS"/>
</dbReference>
<evidence type="ECO:0000313" key="9">
    <source>
        <dbReference type="EMBL" id="RAJ95644.1"/>
    </source>
</evidence>
<reference evidence="9 10" key="1">
    <citation type="submission" date="2018-06" db="EMBL/GenBank/DDBJ databases">
        <title>Genomic Encyclopedia of Archaeal and Bacterial Type Strains, Phase II (KMG-II): from individual species to whole genera.</title>
        <authorList>
            <person name="Goeker M."/>
        </authorList>
    </citation>
    <scope>NUCLEOTIDE SEQUENCE [LARGE SCALE GENOMIC DNA]</scope>
    <source>
        <strain evidence="9 10">DSM 21851</strain>
    </source>
</reference>
<evidence type="ECO:0000256" key="3">
    <source>
        <dbReference type="ARBA" id="ARBA00022452"/>
    </source>
</evidence>
<dbReference type="Gene3D" id="2.170.130.10">
    <property type="entry name" value="TonB-dependent receptor, plug domain"/>
    <property type="match status" value="1"/>
</dbReference>
<evidence type="ECO:0000256" key="2">
    <source>
        <dbReference type="ARBA" id="ARBA00022448"/>
    </source>
</evidence>
<keyword evidence="4 7" id="KW-0812">Transmembrane</keyword>
<feature type="domain" description="TonB-dependent receptor plug" evidence="8">
    <location>
        <begin position="141"/>
        <end position="250"/>
    </location>
</feature>
<dbReference type="NCBIfam" id="TIGR04057">
    <property type="entry name" value="SusC_RagA_signa"/>
    <property type="match status" value="1"/>
</dbReference>
<evidence type="ECO:0000256" key="4">
    <source>
        <dbReference type="ARBA" id="ARBA00022692"/>
    </source>
</evidence>
<comment type="subcellular location">
    <subcellularLocation>
        <location evidence="1 7">Cell outer membrane</location>
        <topology evidence="1 7">Multi-pass membrane protein</topology>
    </subcellularLocation>
</comment>
<dbReference type="InterPro" id="IPR036942">
    <property type="entry name" value="Beta-barrel_TonB_sf"/>
</dbReference>
<evidence type="ECO:0000259" key="8">
    <source>
        <dbReference type="Pfam" id="PF07715"/>
    </source>
</evidence>
<accession>A0A327WTK4</accession>
<dbReference type="FunFam" id="2.170.130.10:FF:000003">
    <property type="entry name" value="SusC/RagA family TonB-linked outer membrane protein"/>
    <property type="match status" value="1"/>
</dbReference>